<comment type="caution">
    <text evidence="1">The sequence shown here is derived from an EMBL/GenBank/DDBJ whole genome shotgun (WGS) entry which is preliminary data.</text>
</comment>
<keyword evidence="2" id="KW-1185">Reference proteome</keyword>
<evidence type="ECO:0000313" key="1">
    <source>
        <dbReference type="EMBL" id="KAI9920062.1"/>
    </source>
</evidence>
<gene>
    <name evidence="1" type="ORF">PsorP6_015758</name>
</gene>
<accession>A0ACC0WMT8</accession>
<organism evidence="1 2">
    <name type="scientific">Peronosclerospora sorghi</name>
    <dbReference type="NCBI Taxonomy" id="230839"/>
    <lineage>
        <taxon>Eukaryota</taxon>
        <taxon>Sar</taxon>
        <taxon>Stramenopiles</taxon>
        <taxon>Oomycota</taxon>
        <taxon>Peronosporomycetes</taxon>
        <taxon>Peronosporales</taxon>
        <taxon>Peronosporaceae</taxon>
        <taxon>Peronosclerospora</taxon>
    </lineage>
</organism>
<proteinExistence type="predicted"/>
<reference evidence="1 2" key="1">
    <citation type="journal article" date="2022" name="bioRxiv">
        <title>The genome of the oomycete Peronosclerospora sorghi, a cosmopolitan pathogen of maize and sorghum, is inflated with dispersed pseudogenes.</title>
        <authorList>
            <person name="Fletcher K."/>
            <person name="Martin F."/>
            <person name="Isakeit T."/>
            <person name="Cavanaugh K."/>
            <person name="Magill C."/>
            <person name="Michelmore R."/>
        </authorList>
    </citation>
    <scope>NUCLEOTIDE SEQUENCE [LARGE SCALE GENOMIC DNA]</scope>
    <source>
        <strain evidence="1">P6</strain>
    </source>
</reference>
<evidence type="ECO:0000313" key="2">
    <source>
        <dbReference type="Proteomes" id="UP001163321"/>
    </source>
</evidence>
<dbReference type="Proteomes" id="UP001163321">
    <property type="component" value="Chromosome 10"/>
</dbReference>
<protein>
    <submittedName>
        <fullName evidence="1">Uncharacterized protein</fullName>
    </submittedName>
</protein>
<name>A0ACC0WMT8_9STRA</name>
<sequence length="122" mass="13969">MVFSLGLLDIVKKRKPLGASMWGGVAYDYNRNLPSGHESRDVEALRRKFTTMKNCKKPTGYPTMPPEVRRAKRIFREIESEMSVVELDDDARRSENVDDPNDYSSEDVDEEPTQPTQASFLI</sequence>
<dbReference type="EMBL" id="CM047589">
    <property type="protein sequence ID" value="KAI9920062.1"/>
    <property type="molecule type" value="Genomic_DNA"/>
</dbReference>